<evidence type="ECO:0000256" key="1">
    <source>
        <dbReference type="SAM" id="Coils"/>
    </source>
</evidence>
<dbReference type="RefSeq" id="XP_018293386.1">
    <property type="nucleotide sequence ID" value="XM_018431024.1"/>
</dbReference>
<sequence length="259" mass="29949">MDNSLDFNFSYVGKPSFRAEPSYRISLEPPEISPDLYYTKIPNDLPGALRWKQLIIWCAEHTKQKGEKLTGKQKQVAECQKRIIDLLVHDNIGLGWYQRDIQGPKNAKKPPNTRNLINKERLKTLQQELESLKQEKEERKQCMFEVYHEHAIAQDTVMNPPPFELDDHLDLLDPDQQAFMHQCIDEEDLPSLPVKEDLLAEISILPYVLSTIDKVQKAEGEFGDLVMKEAAKKLAWPESIDPFLLLRALSHHTVHQEDS</sequence>
<gene>
    <name evidence="2" type="ORF">PHYBLDRAFT_143602</name>
</gene>
<reference evidence="3" key="1">
    <citation type="submission" date="2015-06" db="EMBL/GenBank/DDBJ databases">
        <title>Expansion of signal transduction pathways in fungi by whole-genome duplication.</title>
        <authorList>
            <consortium name="DOE Joint Genome Institute"/>
            <person name="Corrochano L.M."/>
            <person name="Kuo A."/>
            <person name="Marcet-Houben M."/>
            <person name="Polaino S."/>
            <person name="Salamov A."/>
            <person name="Villalobos J.M."/>
            <person name="Alvarez M.I."/>
            <person name="Avalos J."/>
            <person name="Benito E.P."/>
            <person name="Benoit I."/>
            <person name="Burger G."/>
            <person name="Camino L.P."/>
            <person name="Canovas D."/>
            <person name="Cerda-Olmedo E."/>
            <person name="Cheng J.-F."/>
            <person name="Dominguez A."/>
            <person name="Elias M."/>
            <person name="Eslava A.P."/>
            <person name="Glaser F."/>
            <person name="Grimwood J."/>
            <person name="Gutierrez G."/>
            <person name="Heitman J."/>
            <person name="Henrissat B."/>
            <person name="Iturriaga E.A."/>
            <person name="Lang B.F."/>
            <person name="Lavin J.L."/>
            <person name="Lee S."/>
            <person name="Li W."/>
            <person name="Lindquist E."/>
            <person name="Lopez-Garcia S."/>
            <person name="Luque E.M."/>
            <person name="Marcos A.T."/>
            <person name="Martin J."/>
            <person name="McCluskey K."/>
            <person name="Medina H.R."/>
            <person name="Miralles-Duran A."/>
            <person name="Miyazaki A."/>
            <person name="Munoz-Torres E."/>
            <person name="Oguiza J.A."/>
            <person name="Ohm R."/>
            <person name="Olmedo M."/>
            <person name="Orejas M."/>
            <person name="Ortiz-Castellanos L."/>
            <person name="Pisabarro A.G."/>
            <person name="Rodriguez-Romero J."/>
            <person name="Ruiz-Herrera J."/>
            <person name="Ruiz-Vazquez R."/>
            <person name="Sanz C."/>
            <person name="Schackwitz W."/>
            <person name="Schmutz J."/>
            <person name="Shahriari M."/>
            <person name="Shelest E."/>
            <person name="Silva-Franco F."/>
            <person name="Soanes D."/>
            <person name="Syed K."/>
            <person name="Tagua V.G."/>
            <person name="Talbot N.J."/>
            <person name="Thon M."/>
            <person name="De vries R.P."/>
            <person name="Wiebenga A."/>
            <person name="Yadav J.S."/>
            <person name="Braun E.L."/>
            <person name="Baker S."/>
            <person name="Garre V."/>
            <person name="Horwitz B."/>
            <person name="Torres-Martinez S."/>
            <person name="Idnurm A."/>
            <person name="Herrera-Estrella A."/>
            <person name="Gabaldon T."/>
            <person name="Grigoriev I.V."/>
        </authorList>
    </citation>
    <scope>NUCLEOTIDE SEQUENCE [LARGE SCALE GENOMIC DNA]</scope>
    <source>
        <strain evidence="3">NRRL 1555(-)</strain>
    </source>
</reference>
<keyword evidence="3" id="KW-1185">Reference proteome</keyword>
<evidence type="ECO:0000313" key="3">
    <source>
        <dbReference type="Proteomes" id="UP000077315"/>
    </source>
</evidence>
<feature type="coiled-coil region" evidence="1">
    <location>
        <begin position="115"/>
        <end position="142"/>
    </location>
</feature>
<protein>
    <submittedName>
        <fullName evidence="2">Uncharacterized protein</fullName>
    </submittedName>
</protein>
<dbReference type="VEuPathDB" id="FungiDB:PHYBLDRAFT_143602"/>
<organism evidence="2 3">
    <name type="scientific">Phycomyces blakesleeanus (strain ATCC 8743b / DSM 1359 / FGSC 10004 / NBRC 33097 / NRRL 1555)</name>
    <dbReference type="NCBI Taxonomy" id="763407"/>
    <lineage>
        <taxon>Eukaryota</taxon>
        <taxon>Fungi</taxon>
        <taxon>Fungi incertae sedis</taxon>
        <taxon>Mucoromycota</taxon>
        <taxon>Mucoromycotina</taxon>
        <taxon>Mucoromycetes</taxon>
        <taxon>Mucorales</taxon>
        <taxon>Phycomycetaceae</taxon>
        <taxon>Phycomyces</taxon>
    </lineage>
</organism>
<dbReference type="OrthoDB" id="2239511at2759"/>
<dbReference type="AlphaFoldDB" id="A0A162PY93"/>
<dbReference type="InParanoid" id="A0A162PY93"/>
<keyword evidence="1" id="KW-0175">Coiled coil</keyword>
<dbReference type="GO" id="GO:0007059">
    <property type="term" value="P:chromosome segregation"/>
    <property type="evidence" value="ECO:0007669"/>
    <property type="project" value="InterPro"/>
</dbReference>
<dbReference type="EMBL" id="KV440977">
    <property type="protein sequence ID" value="OAD75346.1"/>
    <property type="molecule type" value="Genomic_DNA"/>
</dbReference>
<proteinExistence type="predicted"/>
<dbReference type="Proteomes" id="UP000077315">
    <property type="component" value="Unassembled WGS sequence"/>
</dbReference>
<dbReference type="GO" id="GO:0000444">
    <property type="term" value="C:MIS12/MIND type complex"/>
    <property type="evidence" value="ECO:0007669"/>
    <property type="project" value="InterPro"/>
</dbReference>
<name>A0A162PY93_PHYB8</name>
<dbReference type="PANTHER" id="PTHR14778:SF2">
    <property type="entry name" value="KINETOCHORE-ASSOCIATED PROTEIN DSN1 HOMOLOG"/>
    <property type="match status" value="1"/>
</dbReference>
<accession>A0A162PY93</accession>
<dbReference type="GeneID" id="28991930"/>
<dbReference type="GO" id="GO:0051301">
    <property type="term" value="P:cell division"/>
    <property type="evidence" value="ECO:0007669"/>
    <property type="project" value="InterPro"/>
</dbReference>
<evidence type="ECO:0000313" key="2">
    <source>
        <dbReference type="EMBL" id="OAD75346.1"/>
    </source>
</evidence>
<dbReference type="STRING" id="763407.A0A162PY93"/>
<dbReference type="Pfam" id="PF08202">
    <property type="entry name" value="MIS13"/>
    <property type="match status" value="1"/>
</dbReference>
<dbReference type="PANTHER" id="PTHR14778">
    <property type="entry name" value="KINETOCHORE-ASSOCIATED PROTEIN DSN1 HOMOLOG"/>
    <property type="match status" value="1"/>
</dbReference>
<dbReference type="InterPro" id="IPR013218">
    <property type="entry name" value="Dsn1/Mis13"/>
</dbReference>